<proteinExistence type="predicted"/>
<dbReference type="SUPFAM" id="SSF81573">
    <property type="entry name" value="F1F0 ATP synthase subunit B, membrane domain"/>
    <property type="match status" value="1"/>
</dbReference>
<dbReference type="EMBL" id="UINC01029803">
    <property type="protein sequence ID" value="SVB13147.1"/>
    <property type="molecule type" value="Genomic_DNA"/>
</dbReference>
<dbReference type="InterPro" id="IPR028987">
    <property type="entry name" value="ATP_synth_B-like_membr_sf"/>
</dbReference>
<feature type="coiled-coil region" evidence="1">
    <location>
        <begin position="27"/>
        <end position="76"/>
    </location>
</feature>
<evidence type="ECO:0008006" key="3">
    <source>
        <dbReference type="Google" id="ProtNLM"/>
    </source>
</evidence>
<dbReference type="AlphaFoldDB" id="A0A382BIY8"/>
<dbReference type="Gene3D" id="1.20.5.2950">
    <property type="match status" value="1"/>
</dbReference>
<gene>
    <name evidence="2" type="ORF">METZ01_LOCUS166001</name>
</gene>
<keyword evidence="1" id="KW-0175">Coiled coil</keyword>
<feature type="non-terminal residue" evidence="2">
    <location>
        <position position="185"/>
    </location>
</feature>
<evidence type="ECO:0000256" key="1">
    <source>
        <dbReference type="SAM" id="Coils"/>
    </source>
</evidence>
<accession>A0A382BIY8</accession>
<sequence>MADSQKISSGVQDLINRLHDEGVQAGENEAERVVQKAEKRAAEIMAQARTEAENALTRAQEQIQAERTAVQDALKLAVRDTVLDLKSRLTSNFEMTVKKLVSAELHDKDFLRQMILAIVDRAAPDAGRGQALDLLLSDELFPVDANGDEPLSAFIQNIAHEVVTEGVELRPAGNNKPGIRLRKNQ</sequence>
<name>A0A382BIY8_9ZZZZ</name>
<reference evidence="2" key="1">
    <citation type="submission" date="2018-05" db="EMBL/GenBank/DDBJ databases">
        <authorList>
            <person name="Lanie J.A."/>
            <person name="Ng W.-L."/>
            <person name="Kazmierczak K.M."/>
            <person name="Andrzejewski T.M."/>
            <person name="Davidsen T.M."/>
            <person name="Wayne K.J."/>
            <person name="Tettelin H."/>
            <person name="Glass J.I."/>
            <person name="Rusch D."/>
            <person name="Podicherti R."/>
            <person name="Tsui H.-C.T."/>
            <person name="Winkler M.E."/>
        </authorList>
    </citation>
    <scope>NUCLEOTIDE SEQUENCE</scope>
</reference>
<protein>
    <recommendedName>
        <fullName evidence="3">V-type ATP synthase subunit E</fullName>
    </recommendedName>
</protein>
<evidence type="ECO:0000313" key="2">
    <source>
        <dbReference type="EMBL" id="SVB13147.1"/>
    </source>
</evidence>
<organism evidence="2">
    <name type="scientific">marine metagenome</name>
    <dbReference type="NCBI Taxonomy" id="408172"/>
    <lineage>
        <taxon>unclassified sequences</taxon>
        <taxon>metagenomes</taxon>
        <taxon>ecological metagenomes</taxon>
    </lineage>
</organism>